<dbReference type="EMBL" id="KV922992">
    <property type="protein sequence ID" value="PIN98017.1"/>
    <property type="molecule type" value="Genomic_DNA"/>
</dbReference>
<name>A0A2G9P3X3_AQUCT</name>
<proteinExistence type="predicted"/>
<accession>A0A2G9P3X3</accession>
<gene>
    <name evidence="1" type="ORF">AB205_0142400</name>
</gene>
<organism evidence="1">
    <name type="scientific">Aquarana catesbeiana</name>
    <name type="common">American bullfrog</name>
    <name type="synonym">Rana catesbeiana</name>
    <dbReference type="NCBI Taxonomy" id="8400"/>
    <lineage>
        <taxon>Eukaryota</taxon>
        <taxon>Metazoa</taxon>
        <taxon>Chordata</taxon>
        <taxon>Craniata</taxon>
        <taxon>Vertebrata</taxon>
        <taxon>Euteleostomi</taxon>
        <taxon>Amphibia</taxon>
        <taxon>Batrachia</taxon>
        <taxon>Anura</taxon>
        <taxon>Neobatrachia</taxon>
        <taxon>Ranoidea</taxon>
        <taxon>Ranidae</taxon>
        <taxon>Aquarana</taxon>
    </lineage>
</organism>
<reference evidence="1" key="1">
    <citation type="submission" date="2017-08" db="EMBL/GenBank/DDBJ databases">
        <title>Assembly of the North American Bullfrog Genome.</title>
        <authorList>
            <person name="Warren R.L."/>
            <person name="Vandervalk B.P."/>
            <person name="Kucuk E."/>
            <person name="Birol I."/>
            <person name="Helbing C."/>
            <person name="Pandoh P."/>
            <person name="Behsaz B."/>
            <person name="Mohamadi H."/>
            <person name="Chu J."/>
            <person name="Jackman S."/>
            <person name="Hammond S.A."/>
            <person name="Veldhoen N."/>
            <person name="Kirk H."/>
            <person name="Zhao Y."/>
            <person name="Coope R."/>
            <person name="Pleasance S."/>
            <person name="Moore R."/>
            <person name="Holt R."/>
        </authorList>
    </citation>
    <scope>NUCLEOTIDE SEQUENCE</scope>
    <source>
        <strain evidence="1">Bruno</strain>
        <tissue evidence="1">Liver</tissue>
    </source>
</reference>
<protein>
    <submittedName>
        <fullName evidence="1">Uncharacterized protein</fullName>
    </submittedName>
</protein>
<evidence type="ECO:0000313" key="1">
    <source>
        <dbReference type="EMBL" id="PIN98017.1"/>
    </source>
</evidence>
<dbReference type="AlphaFoldDB" id="A0A2G9P3X3"/>
<dbReference type="OrthoDB" id="409330at2759"/>
<sequence>MNTTEYIQTMAWLQGLTGLLERMQVYRDAESQMILQEWIKERQETRSVFVNFILYL</sequence>